<dbReference type="SMART" id="SM00028">
    <property type="entry name" value="TPR"/>
    <property type="match status" value="3"/>
</dbReference>
<name>A0A7X2ZV51_9FLAO</name>
<gene>
    <name evidence="5" type="ORF">D9O36_14075</name>
</gene>
<feature type="signal peptide" evidence="2">
    <location>
        <begin position="1"/>
        <end position="22"/>
    </location>
</feature>
<dbReference type="Gene3D" id="1.25.40.10">
    <property type="entry name" value="Tetratricopeptide repeat domain"/>
    <property type="match status" value="2"/>
</dbReference>
<dbReference type="SUPFAM" id="SSF48452">
    <property type="entry name" value="TPR-like"/>
    <property type="match status" value="2"/>
</dbReference>
<comment type="caution">
    <text evidence="5">The sequence shown here is derived from an EMBL/GenBank/DDBJ whole genome shotgun (WGS) entry which is preliminary data.</text>
</comment>
<accession>A0A7X2ZV51</accession>
<keyword evidence="1" id="KW-0802">TPR repeat</keyword>
<dbReference type="Pfam" id="PF17128">
    <property type="entry name" value="DUF5107"/>
    <property type="match status" value="1"/>
</dbReference>
<feature type="chain" id="PRO_5030787895" evidence="2">
    <location>
        <begin position="23"/>
        <end position="1044"/>
    </location>
</feature>
<dbReference type="Proteomes" id="UP000540519">
    <property type="component" value="Unassembled WGS sequence"/>
</dbReference>
<dbReference type="InterPro" id="IPR011990">
    <property type="entry name" value="TPR-like_helical_dom_sf"/>
</dbReference>
<organism evidence="5 6">
    <name type="scientific">Zobellia amurskyensis</name>
    <dbReference type="NCBI Taxonomy" id="248905"/>
    <lineage>
        <taxon>Bacteria</taxon>
        <taxon>Pseudomonadati</taxon>
        <taxon>Bacteroidota</taxon>
        <taxon>Flavobacteriia</taxon>
        <taxon>Flavobacteriales</taxon>
        <taxon>Flavobacteriaceae</taxon>
        <taxon>Zobellia</taxon>
    </lineage>
</organism>
<dbReference type="PROSITE" id="PS50005">
    <property type="entry name" value="TPR"/>
    <property type="match status" value="1"/>
</dbReference>
<feature type="domain" description="Tetratricopeptide repeat protein 21A/21B fifth ARM repeats" evidence="4">
    <location>
        <begin position="475"/>
        <end position="576"/>
    </location>
</feature>
<keyword evidence="2" id="KW-0732">Signal</keyword>
<evidence type="ECO:0000313" key="6">
    <source>
        <dbReference type="Proteomes" id="UP000540519"/>
    </source>
</evidence>
<feature type="repeat" description="TPR" evidence="1">
    <location>
        <begin position="463"/>
        <end position="496"/>
    </location>
</feature>
<evidence type="ECO:0000313" key="5">
    <source>
        <dbReference type="EMBL" id="MUH36975.1"/>
    </source>
</evidence>
<evidence type="ECO:0000259" key="3">
    <source>
        <dbReference type="Pfam" id="PF17128"/>
    </source>
</evidence>
<evidence type="ECO:0000256" key="2">
    <source>
        <dbReference type="SAM" id="SignalP"/>
    </source>
</evidence>
<dbReference type="AlphaFoldDB" id="A0A7X2ZV51"/>
<evidence type="ECO:0000256" key="1">
    <source>
        <dbReference type="PROSITE-ProRule" id="PRU00339"/>
    </source>
</evidence>
<dbReference type="RefSeq" id="WP_155600384.1">
    <property type="nucleotide sequence ID" value="NZ_RCNR01000028.1"/>
</dbReference>
<reference evidence="5 6" key="1">
    <citation type="journal article" date="2019" name="Mar. Drugs">
        <title>Comparative Genomics and CAZyme Genome Repertoires of Marine Zobellia amurskyensis KMM 3526(T) and Zobellia laminariae KMM 3676(T).</title>
        <authorList>
            <person name="Chernysheva N."/>
            <person name="Bystritskaya E."/>
            <person name="Stenkova A."/>
            <person name="Golovkin I."/>
            <person name="Nedashkovskaya O."/>
            <person name="Isaeva M."/>
        </authorList>
    </citation>
    <scope>NUCLEOTIDE SEQUENCE [LARGE SCALE GENOMIC DNA]</scope>
    <source>
        <strain evidence="5 6">KMM 3526</strain>
    </source>
</reference>
<keyword evidence="6" id="KW-1185">Reference proteome</keyword>
<dbReference type="InterPro" id="IPR056835">
    <property type="entry name" value="ARM_TT21_5th"/>
</dbReference>
<evidence type="ECO:0000259" key="4">
    <source>
        <dbReference type="Pfam" id="PF25064"/>
    </source>
</evidence>
<dbReference type="EMBL" id="RCNR01000028">
    <property type="protein sequence ID" value="MUH36975.1"/>
    <property type="molecule type" value="Genomic_DNA"/>
</dbReference>
<sequence length="1044" mass="118806">MSKHLQVALLLLAVGLSLNAQSQSISIKEEIVSIDTYDFGEPNPVPLLVDNTKIHPYFKFEGYQHKPNKKDWKVVTLENDYIKVMVLPEIGGKIWGAIEKSTGEEFLYKNEVIKFRNIAMRGPWTSGGLEFNFGIIGHHPSTSTPVDYITRTNTDGSVSCFVSNVDLPSNTKWTVEIRLEKDKAYFETNASWYNASPLTESYYNWMTGAAEATNDLEFFIPGNAYVEHNGNAHSWPIDQEGRDLSSYKNNNFGPAKSYHIVGEFNDFFGGYYHDKEFGFGQWSLYEEMPGQKLWLWALSRSGGIWEDLLTDTDGQYIEFQSGRLFDQYEPSGANNPISQVGFDPYVMDKWSEIWFPFKKIGGMVDASPHGVLNVETVNGETIISVNTLQDLDSEIHIIAGGETTTEKLVLKPMEVFAKTISIDIAQGIEVSIDGTELSYNTNSKLNELKRPFRSDEDLNISESEKLLFAGIEALEFREFEKAHKHLSKLINIDPSNTTALVRLAELEFRRSNYDLALEKANTVLKMDTYNSSANYMAGIAYRAKDDIVNALESLGWAARDIKYRSVAYAQMSEIYLADKNYNRAKTYANKSLDFNTYNLNAREVLLFLSKANSNQDEFKAEKERILAIDPLNYLIAIESQLSKFSNGDSKLNFTIENEFVEETYLSVALRYRELGFNPEALAILSSESIESPKNNLWIAYLQKDSNPNQSKKTLSKVITPNIDFVLPYRRETIPVLEWAVEQNANWKLKYYLAQNYIAVGLKDKGISILKELQNEPDSDVFYRFRAKLNMANPNDFPSNSASEDLQKALDLKPKDWKVWEENILANQELGNDKLAYSLSKKAFKKFPENYNIGLAHAKSLLSLEHYEQVSSVLENIEVLPFEHASESRKIYEKAYIRTAIQEFEKENYSKVLSVLEKVKQWPENIGVGKPYAPDERTSDYLIAIALDKTGKYKESKQVLQSIIDYTKEHSGSNSTNHIFGLLAAKKIGEDTKPIEEQLKTTSNNIKTQIALAIFNEDVKVTPELNEKVKLPEQELKFLKSLKNL</sequence>
<dbReference type="InterPro" id="IPR033396">
    <property type="entry name" value="DUF5107"/>
</dbReference>
<dbReference type="OrthoDB" id="174931at2"/>
<protein>
    <submittedName>
        <fullName evidence="5">DUF5107 domain-containing protein</fullName>
    </submittedName>
</protein>
<proteinExistence type="predicted"/>
<dbReference type="InterPro" id="IPR019734">
    <property type="entry name" value="TPR_rpt"/>
</dbReference>
<feature type="domain" description="DUF5107" evidence="3">
    <location>
        <begin position="52"/>
        <end position="356"/>
    </location>
</feature>
<dbReference type="Pfam" id="PF25064">
    <property type="entry name" value="ARM_TT21_5th"/>
    <property type="match status" value="1"/>
</dbReference>